<evidence type="ECO:0000259" key="2">
    <source>
        <dbReference type="SMART" id="SM00451"/>
    </source>
</evidence>
<feature type="domain" description="C2H2-type" evidence="1">
    <location>
        <begin position="67"/>
        <end position="91"/>
    </location>
</feature>
<dbReference type="SUPFAM" id="SSF57667">
    <property type="entry name" value="beta-beta-alpha zinc fingers"/>
    <property type="match status" value="2"/>
</dbReference>
<feature type="domain" description="U1-type" evidence="2">
    <location>
        <begin position="149"/>
        <end position="183"/>
    </location>
</feature>
<evidence type="ECO:0008006" key="4">
    <source>
        <dbReference type="Google" id="ProtNLM"/>
    </source>
</evidence>
<feature type="domain" description="C2H2-type" evidence="1">
    <location>
        <begin position="152"/>
        <end position="176"/>
    </location>
</feature>
<dbReference type="PANTHER" id="PTHR47487:SF8">
    <property type="entry name" value="OS08G0270900 PROTEIN"/>
    <property type="match status" value="1"/>
</dbReference>
<dbReference type="InterPro" id="IPR036236">
    <property type="entry name" value="Znf_C2H2_sf"/>
</dbReference>
<dbReference type="GO" id="GO:0003676">
    <property type="term" value="F:nucleic acid binding"/>
    <property type="evidence" value="ECO:0007669"/>
    <property type="project" value="InterPro"/>
</dbReference>
<feature type="domain" description="U1-type" evidence="2">
    <location>
        <begin position="105"/>
        <end position="139"/>
    </location>
</feature>
<sequence length="474" mass="54913">MSIFHLGNSFPKKNVQNPVLSIMLLINCIEKIFVTINILSQKLDIFLFWVYIEMSGKEFKQKSSKKYHCEHCDYNTSHKSDYTKHCESNKHKVITSEIESSKSNHEKLYCELCDYTASQLSNMYKHYSTSKHQKKEEELLLSKSNHQNKNAFICEICNYKTTRKYNMDNHELSIKHQKSLKQLHLAKSNFESNLDETSITLCQEIGNTFLCEYCSGTFKTISYLLKHKKQCKQEYEDIPPPITSSGIDKEFVLALFNSNQEFQKSIFDLLKEKSTTIPCTSTNNNTNNTNNVHSTNNNNLTNTINSHNKTFNLQMYLNETCKNAMNLSEFVDTIVPTLEELENTAREGYVKGISSIVTTRLDKVNKNDKPVHCTDGKREILYIKENNVWNKEAEEKTLLLRAIKAVAYKNMCNIREWQKLYPDCNQSDSRKNDLYLKIVSNSMSGGSEEECKSNYEKIISNVAKKTIIDKLVTY</sequence>
<dbReference type="GO" id="GO:0008270">
    <property type="term" value="F:zinc ion binding"/>
    <property type="evidence" value="ECO:0007669"/>
    <property type="project" value="InterPro"/>
</dbReference>
<dbReference type="PANTHER" id="PTHR47487">
    <property type="entry name" value="OS06G0651300 PROTEIN-RELATED"/>
    <property type="match status" value="1"/>
</dbReference>
<dbReference type="AlphaFoldDB" id="A0A6C0ISG5"/>
<dbReference type="SMART" id="SM00355">
    <property type="entry name" value="ZnF_C2H2"/>
    <property type="match status" value="4"/>
</dbReference>
<evidence type="ECO:0000259" key="1">
    <source>
        <dbReference type="SMART" id="SM00355"/>
    </source>
</evidence>
<proteinExistence type="predicted"/>
<dbReference type="EMBL" id="MN740248">
    <property type="protein sequence ID" value="QHT95962.1"/>
    <property type="molecule type" value="Genomic_DNA"/>
</dbReference>
<feature type="domain" description="C2H2-type" evidence="1">
    <location>
        <begin position="209"/>
        <end position="229"/>
    </location>
</feature>
<feature type="domain" description="C2H2-type" evidence="1">
    <location>
        <begin position="108"/>
        <end position="132"/>
    </location>
</feature>
<dbReference type="SMART" id="SM00451">
    <property type="entry name" value="ZnF_U1"/>
    <property type="match status" value="4"/>
</dbReference>
<dbReference type="InterPro" id="IPR003604">
    <property type="entry name" value="Matrin/U1-like-C_Znf_C2H2"/>
</dbReference>
<dbReference type="InterPro" id="IPR013087">
    <property type="entry name" value="Znf_C2H2_type"/>
</dbReference>
<feature type="domain" description="U1-type" evidence="2">
    <location>
        <begin position="64"/>
        <end position="98"/>
    </location>
</feature>
<protein>
    <recommendedName>
        <fullName evidence="4">C2H2-type domain-containing protein</fullName>
    </recommendedName>
</protein>
<feature type="domain" description="U1-type" evidence="2">
    <location>
        <begin position="206"/>
        <end position="234"/>
    </location>
</feature>
<evidence type="ECO:0000313" key="3">
    <source>
        <dbReference type="EMBL" id="QHT95962.1"/>
    </source>
</evidence>
<reference evidence="3" key="1">
    <citation type="journal article" date="2020" name="Nature">
        <title>Giant virus diversity and host interactions through global metagenomics.</title>
        <authorList>
            <person name="Schulz F."/>
            <person name="Roux S."/>
            <person name="Paez-Espino D."/>
            <person name="Jungbluth S."/>
            <person name="Walsh D.A."/>
            <person name="Denef V.J."/>
            <person name="McMahon K.D."/>
            <person name="Konstantinidis K.T."/>
            <person name="Eloe-Fadrosh E.A."/>
            <person name="Kyrpides N.C."/>
            <person name="Woyke T."/>
        </authorList>
    </citation>
    <scope>NUCLEOTIDE SEQUENCE</scope>
    <source>
        <strain evidence="3">GVMAG-M-3300024301-20</strain>
    </source>
</reference>
<accession>A0A6C0ISG5</accession>
<organism evidence="3">
    <name type="scientific">viral metagenome</name>
    <dbReference type="NCBI Taxonomy" id="1070528"/>
    <lineage>
        <taxon>unclassified sequences</taxon>
        <taxon>metagenomes</taxon>
        <taxon>organismal metagenomes</taxon>
    </lineage>
</organism>
<dbReference type="Gene3D" id="3.30.160.60">
    <property type="entry name" value="Classic Zinc Finger"/>
    <property type="match status" value="1"/>
</dbReference>
<name>A0A6C0ISG5_9ZZZZ</name>